<protein>
    <submittedName>
        <fullName evidence="6">Methyl-accepting chemotaxis protein</fullName>
    </submittedName>
</protein>
<dbReference type="AlphaFoldDB" id="A0A1H2EGY6"/>
<dbReference type="InterPro" id="IPR004090">
    <property type="entry name" value="Chemotax_Me-accpt_rcpt"/>
</dbReference>
<dbReference type="EMBL" id="FNLL01000003">
    <property type="protein sequence ID" value="SDT93958.1"/>
    <property type="molecule type" value="Genomic_DNA"/>
</dbReference>
<dbReference type="GO" id="GO:0007165">
    <property type="term" value="P:signal transduction"/>
    <property type="evidence" value="ECO:0007669"/>
    <property type="project" value="UniProtKB-KW"/>
</dbReference>
<proteinExistence type="inferred from homology"/>
<keyword evidence="7" id="KW-1185">Reference proteome</keyword>
<name>A0A1H2EGY6_9BACT</name>
<evidence type="ECO:0000256" key="4">
    <source>
        <dbReference type="SAM" id="Phobius"/>
    </source>
</evidence>
<keyword evidence="4" id="KW-0812">Transmembrane</keyword>
<keyword evidence="4" id="KW-1133">Transmembrane helix</keyword>
<dbReference type="InterPro" id="IPR004089">
    <property type="entry name" value="MCPsignal_dom"/>
</dbReference>
<dbReference type="GO" id="GO:0006935">
    <property type="term" value="P:chemotaxis"/>
    <property type="evidence" value="ECO:0007669"/>
    <property type="project" value="InterPro"/>
</dbReference>
<evidence type="ECO:0000313" key="7">
    <source>
        <dbReference type="Proteomes" id="UP000199608"/>
    </source>
</evidence>
<feature type="transmembrane region" description="Helical" evidence="4">
    <location>
        <begin position="103"/>
        <end position="124"/>
    </location>
</feature>
<keyword evidence="3" id="KW-0807">Transducer</keyword>
<dbReference type="PRINTS" id="PR00260">
    <property type="entry name" value="CHEMTRNSDUCR"/>
</dbReference>
<evidence type="ECO:0000256" key="3">
    <source>
        <dbReference type="PROSITE-ProRule" id="PRU00284"/>
    </source>
</evidence>
<dbReference type="GO" id="GO:0005886">
    <property type="term" value="C:plasma membrane"/>
    <property type="evidence" value="ECO:0007669"/>
    <property type="project" value="TreeGrafter"/>
</dbReference>
<dbReference type="PROSITE" id="PS50111">
    <property type="entry name" value="CHEMOTAXIS_TRANSDUC_2"/>
    <property type="match status" value="1"/>
</dbReference>
<dbReference type="Pfam" id="PF00015">
    <property type="entry name" value="MCPsignal"/>
    <property type="match status" value="1"/>
</dbReference>
<keyword evidence="1" id="KW-0488">Methylation</keyword>
<keyword evidence="4" id="KW-0472">Membrane</keyword>
<sequence>MLFNRLKENLSVKEKILSFLETLIKNVSQDAKNLTETPFENMAITAKNANLKTKKLVLEYINNVEKTYQIQTAIFNDIDKNIDEINKLSMSSNEKFFSQVKIYFNYILIILLVTTFLGIFISVFTARSLSEWLNKIAVGFGHVSEQVASSSNQVSILNQLLAEASSEQAASIEETSSSMEIMSSMTKQNAENSSHANGLMKDANEVVTETNESMGKLTVSMDDISKASEETSKIIKTIDGIAFQTNLLALNTAVEAARAGEAGAGFAFVADEVRNLAMRAADAAKNTALLIESTVNKINDGSDLVSTTNEAFSKVAQNTVKVGELVAEISEASKEQSEGIEQANIAIAEMDKVVQQNSENSAAASEETEAQISKMRSIVNELVFLVSGRNSNGNNRVNTHSHHIQAMDKKKKTELITENNFILPSKNKIIQIK</sequence>
<feature type="domain" description="Methyl-accepting transducer" evidence="5">
    <location>
        <begin position="143"/>
        <end position="376"/>
    </location>
</feature>
<evidence type="ECO:0000259" key="5">
    <source>
        <dbReference type="PROSITE" id="PS50111"/>
    </source>
</evidence>
<evidence type="ECO:0000313" key="6">
    <source>
        <dbReference type="EMBL" id="SDT93958.1"/>
    </source>
</evidence>
<organism evidence="6 7">
    <name type="scientific">Desulfobacula phenolica</name>
    <dbReference type="NCBI Taxonomy" id="90732"/>
    <lineage>
        <taxon>Bacteria</taxon>
        <taxon>Pseudomonadati</taxon>
        <taxon>Thermodesulfobacteriota</taxon>
        <taxon>Desulfobacteria</taxon>
        <taxon>Desulfobacterales</taxon>
        <taxon>Desulfobacteraceae</taxon>
        <taxon>Desulfobacula</taxon>
    </lineage>
</organism>
<dbReference type="InterPro" id="IPR051310">
    <property type="entry name" value="MCP_chemotaxis"/>
</dbReference>
<evidence type="ECO:0000256" key="1">
    <source>
        <dbReference type="ARBA" id="ARBA00022481"/>
    </source>
</evidence>
<dbReference type="PANTHER" id="PTHR43531:SF14">
    <property type="entry name" value="METHYL-ACCEPTING CHEMOTAXIS PROTEIN I-RELATED"/>
    <property type="match status" value="1"/>
</dbReference>
<dbReference type="GO" id="GO:0004888">
    <property type="term" value="F:transmembrane signaling receptor activity"/>
    <property type="evidence" value="ECO:0007669"/>
    <property type="project" value="InterPro"/>
</dbReference>
<dbReference type="SMART" id="SM00283">
    <property type="entry name" value="MA"/>
    <property type="match status" value="1"/>
</dbReference>
<reference evidence="7" key="1">
    <citation type="submission" date="2016-10" db="EMBL/GenBank/DDBJ databases">
        <authorList>
            <person name="Varghese N."/>
            <person name="Submissions S."/>
        </authorList>
    </citation>
    <scope>NUCLEOTIDE SEQUENCE [LARGE SCALE GENOMIC DNA]</scope>
    <source>
        <strain evidence="7">DSM 3384</strain>
    </source>
</reference>
<dbReference type="Proteomes" id="UP000199608">
    <property type="component" value="Unassembled WGS sequence"/>
</dbReference>
<dbReference type="SUPFAM" id="SSF58104">
    <property type="entry name" value="Methyl-accepting chemotaxis protein (MCP) signaling domain"/>
    <property type="match status" value="1"/>
</dbReference>
<accession>A0A1H2EGY6</accession>
<evidence type="ECO:0000256" key="2">
    <source>
        <dbReference type="ARBA" id="ARBA00029447"/>
    </source>
</evidence>
<comment type="similarity">
    <text evidence="2">Belongs to the methyl-accepting chemotaxis (MCP) protein family.</text>
</comment>
<dbReference type="PANTHER" id="PTHR43531">
    <property type="entry name" value="PROTEIN ICFG"/>
    <property type="match status" value="1"/>
</dbReference>
<gene>
    <name evidence="6" type="ORF">SAMN04487931_10384</name>
</gene>
<dbReference type="Gene3D" id="1.10.287.950">
    <property type="entry name" value="Methyl-accepting chemotaxis protein"/>
    <property type="match status" value="1"/>
</dbReference>